<dbReference type="Gene3D" id="3.30.750.140">
    <property type="match status" value="1"/>
</dbReference>
<feature type="compositionally biased region" description="Basic and acidic residues" evidence="1">
    <location>
        <begin position="78"/>
        <end position="132"/>
    </location>
</feature>
<dbReference type="Pfam" id="PF02120">
    <property type="entry name" value="Flg_hook"/>
    <property type="match status" value="1"/>
</dbReference>
<dbReference type="InterPro" id="IPR021136">
    <property type="entry name" value="Flagellar_hook_control-like_C"/>
</dbReference>
<dbReference type="AlphaFoldDB" id="A0A1T4LGY8"/>
<evidence type="ECO:0000313" key="3">
    <source>
        <dbReference type="EMBL" id="SJZ54049.1"/>
    </source>
</evidence>
<keyword evidence="3" id="KW-0966">Cell projection</keyword>
<feature type="compositionally biased region" description="Polar residues" evidence="1">
    <location>
        <begin position="52"/>
        <end position="76"/>
    </location>
</feature>
<dbReference type="CDD" id="cd17470">
    <property type="entry name" value="T3SS_Flik_C"/>
    <property type="match status" value="1"/>
</dbReference>
<dbReference type="RefSeq" id="WP_078933500.1">
    <property type="nucleotide sequence ID" value="NZ_FUWG01000011.1"/>
</dbReference>
<accession>A0A1T4LGY8</accession>
<feature type="domain" description="Flagellar hook-length control protein-like C-terminal" evidence="2">
    <location>
        <begin position="326"/>
        <end position="401"/>
    </location>
</feature>
<dbReference type="Proteomes" id="UP000190423">
    <property type="component" value="Unassembled WGS sequence"/>
</dbReference>
<dbReference type="GeneID" id="78316881"/>
<dbReference type="STRING" id="261392.SAMN02745149_01595"/>
<organism evidence="3 4">
    <name type="scientific">Treponema porcinum</name>
    <dbReference type="NCBI Taxonomy" id="261392"/>
    <lineage>
        <taxon>Bacteria</taxon>
        <taxon>Pseudomonadati</taxon>
        <taxon>Spirochaetota</taxon>
        <taxon>Spirochaetia</taxon>
        <taxon>Spirochaetales</taxon>
        <taxon>Treponemataceae</taxon>
        <taxon>Treponema</taxon>
    </lineage>
</organism>
<dbReference type="EMBL" id="FUWG01000011">
    <property type="protein sequence ID" value="SJZ54049.1"/>
    <property type="molecule type" value="Genomic_DNA"/>
</dbReference>
<keyword evidence="3" id="KW-0282">Flagellum</keyword>
<evidence type="ECO:0000313" key="4">
    <source>
        <dbReference type="Proteomes" id="UP000190423"/>
    </source>
</evidence>
<gene>
    <name evidence="3" type="ORF">SAMN02745149_01595</name>
</gene>
<dbReference type="OrthoDB" id="357156at2"/>
<evidence type="ECO:0000259" key="2">
    <source>
        <dbReference type="Pfam" id="PF02120"/>
    </source>
</evidence>
<keyword evidence="3" id="KW-0969">Cilium</keyword>
<keyword evidence="4" id="KW-1185">Reference proteome</keyword>
<name>A0A1T4LGY8_TREPO</name>
<feature type="region of interest" description="Disordered" evidence="1">
    <location>
        <begin position="48"/>
        <end position="159"/>
    </location>
</feature>
<reference evidence="3 4" key="1">
    <citation type="submission" date="2017-02" db="EMBL/GenBank/DDBJ databases">
        <authorList>
            <person name="Peterson S.W."/>
        </authorList>
    </citation>
    <scope>NUCLEOTIDE SEQUENCE [LARGE SCALE GENOMIC DNA]</scope>
    <source>
        <strain evidence="3 4">ATCC BAA-908</strain>
    </source>
</reference>
<dbReference type="InterPro" id="IPR038610">
    <property type="entry name" value="FliK-like_C_sf"/>
</dbReference>
<proteinExistence type="predicted"/>
<evidence type="ECO:0000256" key="1">
    <source>
        <dbReference type="SAM" id="MobiDB-lite"/>
    </source>
</evidence>
<sequence length="451" mass="49211">MQAAILNQTAALSYAAAAPKTELVSVKPDAGQADSFAVKKSFDDMIKDARTQDSVQEKNVPTEKTVQADSGDNPVSDTEEKVDAKSHEKTAEIHRTNADNEKKNVSSVKERIAESVKSTAPEEGKNRGRLENTKTLSVKQEKTVQKKLPSAGKEELSDALNAERSYDAASEIISADASVQQALFAKNTVPQTAEAPQPLSVPQDNAEFSLEDSEIPAVMAEKPKRFSLDKDGKIKVTDYRSEEKTDFALEKADEKKSQLKITDVKYDRNTAEMTLDLAKADSVQMNILSSNSQTASANGSQFQAMLTNQIQQSAPELVKAGNIILKDNDVGQIKLVLNPESLGNVKIDLHISEKNITGRIIVASAEAYNAFKESADSLRQAFINSGFETAGFDLQFAGQNTSGQQEQHRNSDAHFRMMHTYGDYTAGQYDGDLETEENYAFSALNSVNIVA</sequence>
<protein>
    <submittedName>
        <fullName evidence="3">Flagellar hook-length control protein FliK</fullName>
    </submittedName>
</protein>